<accession>A0A5K7YFK1</accession>
<sequence length="263" mass="30026">MQSDTRLSGKWEKSSRKKDPSGGPIFSAAFGIPLTINGLSPKPGQRRIAVNEKPQRAVLEMNEYQQEQLDALKMVRHGLMQLGEARRKKLIETVGDYMQFRRLVDDFLNRYFNEICTRTCYQSRTSACCARDSIITFFADTVIDALHATPAQLDRLETKLCRVNAGHRCVYLGSEGCVWTVRPVVCAMFLCDRAMDTVFRRAPEAKGLWASLRRQEKKFKWPDRPVLFDDLEKVFLDMGCQSTLMHLNLSPGLLRVKKNAGLM</sequence>
<protein>
    <submittedName>
        <fullName evidence="2">Uncharacterized protein</fullName>
    </submittedName>
</protein>
<organism evidence="2 3">
    <name type="scientific">Desulfosarcina alkanivorans</name>
    <dbReference type="NCBI Taxonomy" id="571177"/>
    <lineage>
        <taxon>Bacteria</taxon>
        <taxon>Pseudomonadati</taxon>
        <taxon>Thermodesulfobacteriota</taxon>
        <taxon>Desulfobacteria</taxon>
        <taxon>Desulfobacterales</taxon>
        <taxon>Desulfosarcinaceae</taxon>
        <taxon>Desulfosarcina</taxon>
    </lineage>
</organism>
<dbReference type="AlphaFoldDB" id="A0A5K7YFK1"/>
<name>A0A5K7YFK1_9BACT</name>
<keyword evidence="3" id="KW-1185">Reference proteome</keyword>
<feature type="region of interest" description="Disordered" evidence="1">
    <location>
        <begin position="1"/>
        <end position="24"/>
    </location>
</feature>
<evidence type="ECO:0000256" key="1">
    <source>
        <dbReference type="SAM" id="MobiDB-lite"/>
    </source>
</evidence>
<evidence type="ECO:0000313" key="3">
    <source>
        <dbReference type="Proteomes" id="UP000427906"/>
    </source>
</evidence>
<proteinExistence type="predicted"/>
<dbReference type="EMBL" id="AP021874">
    <property type="protein sequence ID" value="BBO66810.1"/>
    <property type="molecule type" value="Genomic_DNA"/>
</dbReference>
<gene>
    <name evidence="2" type="ORF">DSCA_07400</name>
</gene>
<reference evidence="2 3" key="1">
    <citation type="submission" date="2019-11" db="EMBL/GenBank/DDBJ databases">
        <title>Comparative genomics of hydrocarbon-degrading Desulfosarcina strains.</title>
        <authorList>
            <person name="Watanabe M."/>
            <person name="Kojima H."/>
            <person name="Fukui M."/>
        </authorList>
    </citation>
    <scope>NUCLEOTIDE SEQUENCE [LARGE SCALE GENOMIC DNA]</scope>
    <source>
        <strain evidence="2 3">PL12</strain>
    </source>
</reference>
<evidence type="ECO:0000313" key="2">
    <source>
        <dbReference type="EMBL" id="BBO66810.1"/>
    </source>
</evidence>
<feature type="compositionally biased region" description="Basic and acidic residues" evidence="1">
    <location>
        <begin position="7"/>
        <end position="20"/>
    </location>
</feature>
<dbReference type="Proteomes" id="UP000427906">
    <property type="component" value="Chromosome"/>
</dbReference>
<dbReference type="KEGG" id="dalk:DSCA_07400"/>